<protein>
    <submittedName>
        <fullName evidence="1">Uncharacterized protein</fullName>
    </submittedName>
</protein>
<feature type="non-terminal residue" evidence="1">
    <location>
        <position position="79"/>
    </location>
</feature>
<dbReference type="EMBL" id="BART01032120">
    <property type="protein sequence ID" value="GAH07582.1"/>
    <property type="molecule type" value="Genomic_DNA"/>
</dbReference>
<evidence type="ECO:0000313" key="1">
    <source>
        <dbReference type="EMBL" id="GAH07582.1"/>
    </source>
</evidence>
<sequence length="79" mass="8585">MPTTFTLPPALGTPVALSTYYRNGIIPMALAMSNGVPAQEAFNFVKNSPMATNPLGETFRTALIWGGYNLVRKWVKPKG</sequence>
<name>X1CIT6_9ZZZZ</name>
<reference evidence="1" key="1">
    <citation type="journal article" date="2014" name="Front. Microbiol.">
        <title>High frequency of phylogenetically diverse reductive dehalogenase-homologous genes in deep subseafloor sedimentary metagenomes.</title>
        <authorList>
            <person name="Kawai M."/>
            <person name="Futagami T."/>
            <person name="Toyoda A."/>
            <person name="Takaki Y."/>
            <person name="Nishi S."/>
            <person name="Hori S."/>
            <person name="Arai W."/>
            <person name="Tsubouchi T."/>
            <person name="Morono Y."/>
            <person name="Uchiyama I."/>
            <person name="Ito T."/>
            <person name="Fujiyama A."/>
            <person name="Inagaki F."/>
            <person name="Takami H."/>
        </authorList>
    </citation>
    <scope>NUCLEOTIDE SEQUENCE</scope>
    <source>
        <strain evidence="1">Expedition CK06-06</strain>
    </source>
</reference>
<dbReference type="AlphaFoldDB" id="X1CIT6"/>
<proteinExistence type="predicted"/>
<organism evidence="1">
    <name type="scientific">marine sediment metagenome</name>
    <dbReference type="NCBI Taxonomy" id="412755"/>
    <lineage>
        <taxon>unclassified sequences</taxon>
        <taxon>metagenomes</taxon>
        <taxon>ecological metagenomes</taxon>
    </lineage>
</organism>
<comment type="caution">
    <text evidence="1">The sequence shown here is derived from an EMBL/GenBank/DDBJ whole genome shotgun (WGS) entry which is preliminary data.</text>
</comment>
<accession>X1CIT6</accession>
<gene>
    <name evidence="1" type="ORF">S01H4_55619</name>
</gene>